<proteinExistence type="inferred from homology"/>
<reference evidence="8" key="1">
    <citation type="submission" date="2019-11" db="EMBL/GenBank/DDBJ databases">
        <title>Isolation and characterization of two novel species in the genus Thiomicrorhabdus.</title>
        <authorList>
            <person name="Mochizuki J."/>
            <person name="Kojima H."/>
            <person name="Fukui M."/>
        </authorList>
    </citation>
    <scope>NUCLEOTIDE SEQUENCE [LARGE SCALE GENOMIC DNA]</scope>
    <source>
        <strain evidence="8">aks77</strain>
    </source>
</reference>
<protein>
    <recommendedName>
        <fullName evidence="6">NlpC/P60 domain-containing protein</fullName>
    </recommendedName>
</protein>
<keyword evidence="5" id="KW-0788">Thiol protease</keyword>
<accession>A0A6F8PVU8</accession>
<dbReference type="PROSITE" id="PS51935">
    <property type="entry name" value="NLPC_P60"/>
    <property type="match status" value="1"/>
</dbReference>
<dbReference type="InterPro" id="IPR000064">
    <property type="entry name" value="NLP_P60_dom"/>
</dbReference>
<evidence type="ECO:0000256" key="1">
    <source>
        <dbReference type="ARBA" id="ARBA00007074"/>
    </source>
</evidence>
<dbReference type="GO" id="GO:0006508">
    <property type="term" value="P:proteolysis"/>
    <property type="evidence" value="ECO:0007669"/>
    <property type="project" value="UniProtKB-KW"/>
</dbReference>
<dbReference type="SUPFAM" id="SSF54001">
    <property type="entry name" value="Cysteine proteinases"/>
    <property type="match status" value="1"/>
</dbReference>
<dbReference type="InterPro" id="IPR038765">
    <property type="entry name" value="Papain-like_cys_pep_sf"/>
</dbReference>
<name>A0A6F8PVU8_9GAMM</name>
<keyword evidence="4" id="KW-0378">Hydrolase</keyword>
<dbReference type="InterPro" id="IPR052062">
    <property type="entry name" value="Murein_DD/LD_carboxypeptidase"/>
</dbReference>
<keyword evidence="3" id="KW-0732">Signal</keyword>
<dbReference type="KEGG" id="tse:THMIRHAS_16120"/>
<dbReference type="EMBL" id="AP021889">
    <property type="protein sequence ID" value="BBP46239.1"/>
    <property type="molecule type" value="Genomic_DNA"/>
</dbReference>
<evidence type="ECO:0000259" key="6">
    <source>
        <dbReference type="PROSITE" id="PS51935"/>
    </source>
</evidence>
<feature type="domain" description="NlpC/P60" evidence="6">
    <location>
        <begin position="103"/>
        <end position="224"/>
    </location>
</feature>
<evidence type="ECO:0000256" key="2">
    <source>
        <dbReference type="ARBA" id="ARBA00022670"/>
    </source>
</evidence>
<sequence>MYLTVLSVGWFGLVVGCSSGKFAAPQAESGLHVLQPAQPQSPSPSSTELPLRSSAEVGLGQSPVDVTISDQAWRELDALVLGVSQSASTNFVQKSSPAQHVSDTVYGRLMRYFDDWQGTPYRYGGNSKRGVDCSALVQIAYARQFQINLPRTTELQRRQGKPVKRSQLKAGDVLFFKTGWRTYHNGIYLGDSRFMHASSTKGVILSSLSEDYWQKRFLEARRLLN</sequence>
<dbReference type="Gene3D" id="3.90.1720.10">
    <property type="entry name" value="endopeptidase domain like (from Nostoc punctiforme)"/>
    <property type="match status" value="1"/>
</dbReference>
<evidence type="ECO:0000313" key="8">
    <source>
        <dbReference type="Proteomes" id="UP000501726"/>
    </source>
</evidence>
<dbReference type="GO" id="GO:0008234">
    <property type="term" value="F:cysteine-type peptidase activity"/>
    <property type="evidence" value="ECO:0007669"/>
    <property type="project" value="UniProtKB-KW"/>
</dbReference>
<evidence type="ECO:0000256" key="3">
    <source>
        <dbReference type="ARBA" id="ARBA00022729"/>
    </source>
</evidence>
<evidence type="ECO:0000256" key="4">
    <source>
        <dbReference type="ARBA" id="ARBA00022801"/>
    </source>
</evidence>
<dbReference type="Proteomes" id="UP000501726">
    <property type="component" value="Chromosome"/>
</dbReference>
<keyword evidence="2" id="KW-0645">Protease</keyword>
<evidence type="ECO:0000313" key="7">
    <source>
        <dbReference type="EMBL" id="BBP46239.1"/>
    </source>
</evidence>
<keyword evidence="8" id="KW-1185">Reference proteome</keyword>
<dbReference type="PANTHER" id="PTHR47360">
    <property type="entry name" value="MUREIN DD-ENDOPEPTIDASE MEPS/MUREIN LD-CARBOXYPEPTIDASE"/>
    <property type="match status" value="1"/>
</dbReference>
<dbReference type="PANTHER" id="PTHR47360:SF1">
    <property type="entry name" value="ENDOPEPTIDASE NLPC-RELATED"/>
    <property type="match status" value="1"/>
</dbReference>
<dbReference type="AlphaFoldDB" id="A0A6F8PVU8"/>
<comment type="similarity">
    <text evidence="1">Belongs to the peptidase C40 family.</text>
</comment>
<organism evidence="7 8">
    <name type="scientific">Thiosulfatimonas sediminis</name>
    <dbReference type="NCBI Taxonomy" id="2675054"/>
    <lineage>
        <taxon>Bacteria</taxon>
        <taxon>Pseudomonadati</taxon>
        <taxon>Pseudomonadota</taxon>
        <taxon>Gammaproteobacteria</taxon>
        <taxon>Thiotrichales</taxon>
        <taxon>Piscirickettsiaceae</taxon>
        <taxon>Thiosulfatimonas</taxon>
    </lineage>
</organism>
<gene>
    <name evidence="7" type="ORF">THMIRHAS_16120</name>
</gene>
<evidence type="ECO:0000256" key="5">
    <source>
        <dbReference type="ARBA" id="ARBA00022807"/>
    </source>
</evidence>
<dbReference type="Pfam" id="PF00877">
    <property type="entry name" value="NLPC_P60"/>
    <property type="match status" value="1"/>
</dbReference>